<dbReference type="Proteomes" id="UP000179807">
    <property type="component" value="Unassembled WGS sequence"/>
</dbReference>
<keyword evidence="1" id="KW-0175">Coiled coil</keyword>
<accession>A0A1J4KQD2</accession>
<feature type="compositionally biased region" description="Polar residues" evidence="2">
    <location>
        <begin position="162"/>
        <end position="177"/>
    </location>
</feature>
<evidence type="ECO:0000256" key="2">
    <source>
        <dbReference type="SAM" id="MobiDB-lite"/>
    </source>
</evidence>
<proteinExistence type="predicted"/>
<sequence>MFCEEILLYLTFSMNLKFQKNNRRMFSPNKEELIKEIRDLESEQQQLHSKIVLLNSRKDDLFEISSILKSNIANKCNQQIEWLSNEKTYISQRSIEDEEKIKKEFDERLKELTKEKCDLERKLEAESEFVARCLKDRLLKSYNRTLELRSKLFEKSEDILTNLNDETPSDNKTNGNKSNDEKEKKIKIAQNQQAAYNLAKKIAEAHREIEGYYAKNARLQKILAELRSRQKEKSFFENHPAFTQRRNSCFQ</sequence>
<dbReference type="RefSeq" id="XP_068366587.1">
    <property type="nucleotide sequence ID" value="XM_068498894.1"/>
</dbReference>
<evidence type="ECO:0000313" key="3">
    <source>
        <dbReference type="EMBL" id="OHT13451.1"/>
    </source>
</evidence>
<dbReference type="GeneID" id="94833598"/>
<protein>
    <submittedName>
        <fullName evidence="3">Uncharacterized protein</fullName>
    </submittedName>
</protein>
<comment type="caution">
    <text evidence="3">The sequence shown here is derived from an EMBL/GenBank/DDBJ whole genome shotgun (WGS) entry which is preliminary data.</text>
</comment>
<dbReference type="VEuPathDB" id="TrichDB:TRFO_16304"/>
<name>A0A1J4KQD2_9EUKA</name>
<reference evidence="3" key="1">
    <citation type="submission" date="2016-10" db="EMBL/GenBank/DDBJ databases">
        <authorList>
            <person name="Benchimol M."/>
            <person name="Almeida L.G."/>
            <person name="Vasconcelos A.T."/>
            <person name="Perreira-Neves A."/>
            <person name="Rosa I.A."/>
            <person name="Tasca T."/>
            <person name="Bogo M.R."/>
            <person name="de Souza W."/>
        </authorList>
    </citation>
    <scope>NUCLEOTIDE SEQUENCE [LARGE SCALE GENOMIC DNA]</scope>
    <source>
        <strain evidence="3">K</strain>
    </source>
</reference>
<keyword evidence="4" id="KW-1185">Reference proteome</keyword>
<dbReference type="AlphaFoldDB" id="A0A1J4KQD2"/>
<organism evidence="3 4">
    <name type="scientific">Tritrichomonas foetus</name>
    <dbReference type="NCBI Taxonomy" id="1144522"/>
    <lineage>
        <taxon>Eukaryota</taxon>
        <taxon>Metamonada</taxon>
        <taxon>Parabasalia</taxon>
        <taxon>Tritrichomonadida</taxon>
        <taxon>Tritrichomonadidae</taxon>
        <taxon>Tritrichomonas</taxon>
    </lineage>
</organism>
<evidence type="ECO:0000313" key="4">
    <source>
        <dbReference type="Proteomes" id="UP000179807"/>
    </source>
</evidence>
<gene>
    <name evidence="3" type="ORF">TRFO_16304</name>
</gene>
<feature type="region of interest" description="Disordered" evidence="2">
    <location>
        <begin position="162"/>
        <end position="184"/>
    </location>
</feature>
<feature type="coiled-coil region" evidence="1">
    <location>
        <begin position="30"/>
        <end position="57"/>
    </location>
</feature>
<evidence type="ECO:0000256" key="1">
    <source>
        <dbReference type="SAM" id="Coils"/>
    </source>
</evidence>
<dbReference type="EMBL" id="MLAK01000519">
    <property type="protein sequence ID" value="OHT13451.1"/>
    <property type="molecule type" value="Genomic_DNA"/>
</dbReference>